<gene>
    <name evidence="2" type="ORF">DARMORV10_C05P52610.1</name>
</gene>
<dbReference type="Proteomes" id="UP001295469">
    <property type="component" value="Chromosome C05"/>
</dbReference>
<name>A0A816L0Y2_BRANA</name>
<proteinExistence type="predicted"/>
<evidence type="ECO:0000313" key="2">
    <source>
        <dbReference type="EMBL" id="CAF1934646.1"/>
    </source>
</evidence>
<dbReference type="EMBL" id="HG994369">
    <property type="protein sequence ID" value="CAF1934646.1"/>
    <property type="molecule type" value="Genomic_DNA"/>
</dbReference>
<dbReference type="AlphaFoldDB" id="A0A816L0Y2"/>
<feature type="non-terminal residue" evidence="2">
    <location>
        <position position="1"/>
    </location>
</feature>
<sequence length="57" mass="6917">EFEKQKERKQKALKEKEMDNAAYNYFETSSIREKQKQEEVKRLNKGAAETERNHIEE</sequence>
<accession>A0A816L0Y2</accession>
<organism evidence="2">
    <name type="scientific">Brassica napus</name>
    <name type="common">Rape</name>
    <dbReference type="NCBI Taxonomy" id="3708"/>
    <lineage>
        <taxon>Eukaryota</taxon>
        <taxon>Viridiplantae</taxon>
        <taxon>Streptophyta</taxon>
        <taxon>Embryophyta</taxon>
        <taxon>Tracheophyta</taxon>
        <taxon>Spermatophyta</taxon>
        <taxon>Magnoliopsida</taxon>
        <taxon>eudicotyledons</taxon>
        <taxon>Gunneridae</taxon>
        <taxon>Pentapetalae</taxon>
        <taxon>rosids</taxon>
        <taxon>malvids</taxon>
        <taxon>Brassicales</taxon>
        <taxon>Brassicaceae</taxon>
        <taxon>Brassiceae</taxon>
        <taxon>Brassica</taxon>
    </lineage>
</organism>
<feature type="region of interest" description="Disordered" evidence="1">
    <location>
        <begin position="35"/>
        <end position="57"/>
    </location>
</feature>
<evidence type="ECO:0000256" key="1">
    <source>
        <dbReference type="SAM" id="MobiDB-lite"/>
    </source>
</evidence>
<protein>
    <submittedName>
        <fullName evidence="2">(rape) hypothetical protein</fullName>
    </submittedName>
</protein>
<reference evidence="2" key="1">
    <citation type="submission" date="2021-01" db="EMBL/GenBank/DDBJ databases">
        <authorList>
            <consortium name="Genoscope - CEA"/>
            <person name="William W."/>
        </authorList>
    </citation>
    <scope>NUCLEOTIDE SEQUENCE</scope>
</reference>